<dbReference type="Pfam" id="PF17776">
    <property type="entry name" value="NLRC4_HD2"/>
    <property type="match status" value="1"/>
</dbReference>
<accession>A0A8C4RGR4</accession>
<reference evidence="4" key="2">
    <citation type="submission" date="2025-08" db="UniProtKB">
        <authorList>
            <consortium name="Ensembl"/>
        </authorList>
    </citation>
    <scope>IDENTIFICATION</scope>
</reference>
<keyword evidence="5" id="KW-1185">Reference proteome</keyword>
<dbReference type="PANTHER" id="PTHR24106">
    <property type="entry name" value="NACHT, LRR AND CARD DOMAINS-CONTAINING"/>
    <property type="match status" value="1"/>
</dbReference>
<dbReference type="AlphaFoldDB" id="A0A8C4RGR4"/>
<keyword evidence="1" id="KW-0433">Leucine-rich repeat</keyword>
<dbReference type="SMART" id="SM00368">
    <property type="entry name" value="LRR_RI"/>
    <property type="match status" value="2"/>
</dbReference>
<keyword evidence="2" id="KW-0677">Repeat</keyword>
<name>A0A8C4RGR4_ERPCA</name>
<dbReference type="InterPro" id="IPR051261">
    <property type="entry name" value="NLR"/>
</dbReference>
<evidence type="ECO:0000259" key="3">
    <source>
        <dbReference type="Pfam" id="PF17776"/>
    </source>
</evidence>
<feature type="domain" description="NACHT LRR and PYD" evidence="3">
    <location>
        <begin position="38"/>
        <end position="144"/>
    </location>
</feature>
<reference evidence="4" key="1">
    <citation type="submission" date="2021-06" db="EMBL/GenBank/DDBJ databases">
        <authorList>
            <consortium name="Wellcome Sanger Institute Data Sharing"/>
        </authorList>
    </citation>
    <scope>NUCLEOTIDE SEQUENCE [LARGE SCALE GENOMIC DNA]</scope>
</reference>
<reference evidence="4" key="3">
    <citation type="submission" date="2025-09" db="UniProtKB">
        <authorList>
            <consortium name="Ensembl"/>
        </authorList>
    </citation>
    <scope>IDENTIFICATION</scope>
</reference>
<dbReference type="Proteomes" id="UP000694620">
    <property type="component" value="Chromosome 1"/>
</dbReference>
<protein>
    <recommendedName>
        <fullName evidence="3">NACHT LRR and PYD domain-containing protein</fullName>
    </recommendedName>
</protein>
<sequence>MFTFGLRPVLSTPFLSGFLKEILQRESTLEYTTYTFFHLTLQEFMAACYFYLDPSAGNKEMLVKLDSCEDGRFEIFIRFLAGLARYSVFKTLDRILGKFKMKTAKSILEWVKQKAERALQGQDKNEALRVCQWLYETRNNKLIRDAIGTDLKMDFSESTLSPLDCAVLGSVISCCGELQELILSQSRLTAEGIRRLVPGLIFCEQVSFYSCSLTSKCCEVLSSALSAEQSHLTNLDLGYNNLKDAGICLLCEGLWSPNCKLETLG</sequence>
<dbReference type="GeneTree" id="ENSGT01150000287004"/>
<dbReference type="SUPFAM" id="SSF52047">
    <property type="entry name" value="RNI-like"/>
    <property type="match status" value="1"/>
</dbReference>
<dbReference type="InterPro" id="IPR032675">
    <property type="entry name" value="LRR_dom_sf"/>
</dbReference>
<evidence type="ECO:0000313" key="4">
    <source>
        <dbReference type="Ensembl" id="ENSECRP00000002379.1"/>
    </source>
</evidence>
<dbReference type="Gene3D" id="3.80.10.10">
    <property type="entry name" value="Ribonuclease Inhibitor"/>
    <property type="match status" value="1"/>
</dbReference>
<evidence type="ECO:0000313" key="5">
    <source>
        <dbReference type="Proteomes" id="UP000694620"/>
    </source>
</evidence>
<evidence type="ECO:0000256" key="1">
    <source>
        <dbReference type="ARBA" id="ARBA00022614"/>
    </source>
</evidence>
<dbReference type="InterPro" id="IPR041267">
    <property type="entry name" value="NLRP_HD2"/>
</dbReference>
<evidence type="ECO:0000256" key="2">
    <source>
        <dbReference type="ARBA" id="ARBA00022737"/>
    </source>
</evidence>
<organism evidence="4 5">
    <name type="scientific">Erpetoichthys calabaricus</name>
    <name type="common">Rope fish</name>
    <name type="synonym">Calamoichthys calabaricus</name>
    <dbReference type="NCBI Taxonomy" id="27687"/>
    <lineage>
        <taxon>Eukaryota</taxon>
        <taxon>Metazoa</taxon>
        <taxon>Chordata</taxon>
        <taxon>Craniata</taxon>
        <taxon>Vertebrata</taxon>
        <taxon>Euteleostomi</taxon>
        <taxon>Actinopterygii</taxon>
        <taxon>Polypteriformes</taxon>
        <taxon>Polypteridae</taxon>
        <taxon>Erpetoichthys</taxon>
    </lineage>
</organism>
<proteinExistence type="predicted"/>
<dbReference type="Ensembl" id="ENSECRT00000002408.1">
    <property type="protein sequence ID" value="ENSECRP00000002379.1"/>
    <property type="gene ID" value="ENSECRG00000001626.1"/>
</dbReference>